<keyword evidence="12 14" id="KW-0961">Cell wall biogenesis/degradation</keyword>
<evidence type="ECO:0000259" key="17">
    <source>
        <dbReference type="Pfam" id="PF08245"/>
    </source>
</evidence>
<evidence type="ECO:0000256" key="14">
    <source>
        <dbReference type="HAMAP-Rule" id="MF_00046"/>
    </source>
</evidence>
<dbReference type="PANTHER" id="PTHR43445">
    <property type="entry name" value="UDP-N-ACETYLMURAMATE--L-ALANINE LIGASE-RELATED"/>
    <property type="match status" value="1"/>
</dbReference>
<keyword evidence="11 14" id="KW-0131">Cell cycle</keyword>
<keyword evidence="8 14" id="KW-0067">ATP-binding</keyword>
<feature type="domain" description="Mur ligase N-terminal catalytic" evidence="15">
    <location>
        <begin position="15"/>
        <end position="112"/>
    </location>
</feature>
<proteinExistence type="inferred from homology"/>
<dbReference type="Gene3D" id="3.40.50.720">
    <property type="entry name" value="NAD(P)-binding Rossmann-like Domain"/>
    <property type="match status" value="1"/>
</dbReference>
<evidence type="ECO:0000259" key="16">
    <source>
        <dbReference type="Pfam" id="PF02875"/>
    </source>
</evidence>
<evidence type="ECO:0000256" key="12">
    <source>
        <dbReference type="ARBA" id="ARBA00023316"/>
    </source>
</evidence>
<feature type="domain" description="Mur ligase C-terminal" evidence="16">
    <location>
        <begin position="318"/>
        <end position="443"/>
    </location>
</feature>
<dbReference type="EMBL" id="ACEC01000041">
    <property type="protein sequence ID" value="EEG31190.1"/>
    <property type="molecule type" value="Genomic_DNA"/>
</dbReference>
<dbReference type="Gene3D" id="3.90.190.20">
    <property type="entry name" value="Mur ligase, C-terminal domain"/>
    <property type="match status" value="1"/>
</dbReference>
<dbReference type="EC" id="6.3.2.8" evidence="3 14"/>
<dbReference type="Pfam" id="PF01225">
    <property type="entry name" value="Mur_ligase"/>
    <property type="match status" value="1"/>
</dbReference>
<evidence type="ECO:0000256" key="9">
    <source>
        <dbReference type="ARBA" id="ARBA00022960"/>
    </source>
</evidence>
<reference evidence="18 19" key="1">
    <citation type="submission" date="2009-01" db="EMBL/GenBank/DDBJ databases">
        <authorList>
            <person name="Fulton L."/>
            <person name="Clifton S."/>
            <person name="Fulton B."/>
            <person name="Xu J."/>
            <person name="Minx P."/>
            <person name="Pepin K.H."/>
            <person name="Johnson M."/>
            <person name="Bhonagiri V."/>
            <person name="Nash W.E."/>
            <person name="Mardis E.R."/>
            <person name="Wilson R.K."/>
        </authorList>
    </citation>
    <scope>NUCLEOTIDE SEQUENCE [LARGE SCALE GENOMIC DNA]</scope>
    <source>
        <strain evidence="18 19">DSM 5476</strain>
    </source>
</reference>
<evidence type="ECO:0000256" key="1">
    <source>
        <dbReference type="ARBA" id="ARBA00004496"/>
    </source>
</evidence>
<evidence type="ECO:0000256" key="2">
    <source>
        <dbReference type="ARBA" id="ARBA00004752"/>
    </source>
</evidence>
<evidence type="ECO:0000313" key="19">
    <source>
        <dbReference type="Proteomes" id="UP000003340"/>
    </source>
</evidence>
<accession>C0EBB4</accession>
<comment type="subcellular location">
    <subcellularLocation>
        <location evidence="1 14">Cytoplasm</location>
    </subcellularLocation>
</comment>
<dbReference type="InterPro" id="IPR036615">
    <property type="entry name" value="Mur_ligase_C_dom_sf"/>
</dbReference>
<evidence type="ECO:0000256" key="6">
    <source>
        <dbReference type="ARBA" id="ARBA00022618"/>
    </source>
</evidence>
<dbReference type="UniPathway" id="UPA00219"/>
<evidence type="ECO:0000256" key="3">
    <source>
        <dbReference type="ARBA" id="ARBA00012211"/>
    </source>
</evidence>
<dbReference type="SUPFAM" id="SSF51984">
    <property type="entry name" value="MurCD N-terminal domain"/>
    <property type="match status" value="1"/>
</dbReference>
<dbReference type="InterPro" id="IPR005758">
    <property type="entry name" value="UDP-N-AcMur_Ala_ligase_MurC"/>
</dbReference>
<dbReference type="InterPro" id="IPR004101">
    <property type="entry name" value="Mur_ligase_C"/>
</dbReference>
<dbReference type="InterPro" id="IPR000713">
    <property type="entry name" value="Mur_ligase_N"/>
</dbReference>
<dbReference type="InterPro" id="IPR050061">
    <property type="entry name" value="MurCDEF_pg_biosynth"/>
</dbReference>
<evidence type="ECO:0000256" key="7">
    <source>
        <dbReference type="ARBA" id="ARBA00022741"/>
    </source>
</evidence>
<dbReference type="SUPFAM" id="SSF53244">
    <property type="entry name" value="MurD-like peptide ligases, peptide-binding domain"/>
    <property type="match status" value="1"/>
</dbReference>
<comment type="caution">
    <text evidence="18">The sequence shown here is derived from an EMBL/GenBank/DDBJ whole genome shotgun (WGS) entry which is preliminary data.</text>
</comment>
<dbReference type="Pfam" id="PF08245">
    <property type="entry name" value="Mur_ligase_M"/>
    <property type="match status" value="1"/>
</dbReference>
<keyword evidence="19" id="KW-1185">Reference proteome</keyword>
<dbReference type="SUPFAM" id="SSF53623">
    <property type="entry name" value="MurD-like peptide ligases, catalytic domain"/>
    <property type="match status" value="1"/>
</dbReference>
<dbReference type="STRING" id="537013.CLOSTMETH_01132"/>
<dbReference type="GO" id="GO:0051301">
    <property type="term" value="P:cell division"/>
    <property type="evidence" value="ECO:0007669"/>
    <property type="project" value="UniProtKB-KW"/>
</dbReference>
<dbReference type="GO" id="GO:0071555">
    <property type="term" value="P:cell wall organization"/>
    <property type="evidence" value="ECO:0007669"/>
    <property type="project" value="UniProtKB-KW"/>
</dbReference>
<dbReference type="GO" id="GO:0009252">
    <property type="term" value="P:peptidoglycan biosynthetic process"/>
    <property type="evidence" value="ECO:0007669"/>
    <property type="project" value="UniProtKB-UniRule"/>
</dbReference>
<evidence type="ECO:0000259" key="15">
    <source>
        <dbReference type="Pfam" id="PF01225"/>
    </source>
</evidence>
<protein>
    <recommendedName>
        <fullName evidence="3 14">UDP-N-acetylmuramate--L-alanine ligase</fullName>
        <ecNumber evidence="3 14">6.3.2.8</ecNumber>
    </recommendedName>
    <alternativeName>
        <fullName evidence="14">UDP-N-acetylmuramoyl-L-alanine synthetase</fullName>
    </alternativeName>
</protein>
<dbReference type="GO" id="GO:0008360">
    <property type="term" value="P:regulation of cell shape"/>
    <property type="evidence" value="ECO:0007669"/>
    <property type="project" value="UniProtKB-KW"/>
</dbReference>
<keyword evidence="4 14" id="KW-0963">Cytoplasm</keyword>
<keyword evidence="10 14" id="KW-0573">Peptidoglycan synthesis</keyword>
<evidence type="ECO:0000313" key="18">
    <source>
        <dbReference type="EMBL" id="EEG31190.1"/>
    </source>
</evidence>
<dbReference type="InterPro" id="IPR013221">
    <property type="entry name" value="Mur_ligase_cen"/>
</dbReference>
<dbReference type="GO" id="GO:0005737">
    <property type="term" value="C:cytoplasm"/>
    <property type="evidence" value="ECO:0007669"/>
    <property type="project" value="UniProtKB-SubCell"/>
</dbReference>
<dbReference type="NCBIfam" id="TIGR01082">
    <property type="entry name" value="murC"/>
    <property type="match status" value="1"/>
</dbReference>
<dbReference type="HAMAP" id="MF_00046">
    <property type="entry name" value="MurC"/>
    <property type="match status" value="1"/>
</dbReference>
<feature type="domain" description="Mur ligase central" evidence="17">
    <location>
        <begin position="118"/>
        <end position="296"/>
    </location>
</feature>
<evidence type="ECO:0000256" key="13">
    <source>
        <dbReference type="ARBA" id="ARBA00047833"/>
    </source>
</evidence>
<comment type="pathway">
    <text evidence="2 14">Cell wall biogenesis; peptidoglycan biosynthesis.</text>
</comment>
<comment type="catalytic activity">
    <reaction evidence="13 14">
        <text>UDP-N-acetyl-alpha-D-muramate + L-alanine + ATP = UDP-N-acetyl-alpha-D-muramoyl-L-alanine + ADP + phosphate + H(+)</text>
        <dbReference type="Rhea" id="RHEA:23372"/>
        <dbReference type="ChEBI" id="CHEBI:15378"/>
        <dbReference type="ChEBI" id="CHEBI:30616"/>
        <dbReference type="ChEBI" id="CHEBI:43474"/>
        <dbReference type="ChEBI" id="CHEBI:57972"/>
        <dbReference type="ChEBI" id="CHEBI:70757"/>
        <dbReference type="ChEBI" id="CHEBI:83898"/>
        <dbReference type="ChEBI" id="CHEBI:456216"/>
        <dbReference type="EC" id="6.3.2.8"/>
    </reaction>
</comment>
<gene>
    <name evidence="14 18" type="primary">murC</name>
    <name evidence="18" type="ORF">CLOSTMETH_01132</name>
</gene>
<feature type="binding site" evidence="14">
    <location>
        <begin position="120"/>
        <end position="126"/>
    </location>
    <ligand>
        <name>ATP</name>
        <dbReference type="ChEBI" id="CHEBI:30616"/>
    </ligand>
</feature>
<dbReference type="AlphaFoldDB" id="C0EBB4"/>
<evidence type="ECO:0000256" key="8">
    <source>
        <dbReference type="ARBA" id="ARBA00022840"/>
    </source>
</evidence>
<sequence>METVDHNYLEGKKQIHFIGIGGSGMFPLAQILHKEGYNLTGSDNNESDILRMVRGLGIPVTLGHRAENIKGADLIVYTAAIMEDNPELIAAKQSGIPTIERCVLLGLITERYSDCICVSGTHGKTTTTSMLTQILLDAGKDPSAVIGGKLKSIEGYGRSGSSEVMVCEACEFVDTFLHLSPDIAVVLNIDRDHMDYFKTMENLKLSFEKFCRKATKCILYNGDDANSAEVAGRVDQRKVTFGFSDQNDYYPANVQHVDGLHTTFDLMHKGERLTSLNLFVPGDHNILNATAACAAALETGVRPEQLAEGLGNFKGAGRRFELLGKINGITIVDDYAHHPAEIKVTLQAAQSLNFNKVWAVHQPFTYSRTAMLLDDFAEALSIADQVVLSEIMGSREKNTYGIYAKDLADKIDGCVWFPTFEEISDYVLSHAEPGDLVVTLGCGDIYKAAKIMLNGSY</sequence>
<dbReference type="Pfam" id="PF02875">
    <property type="entry name" value="Mur_ligase_C"/>
    <property type="match status" value="1"/>
</dbReference>
<dbReference type="Gene3D" id="3.40.1190.10">
    <property type="entry name" value="Mur-like, catalytic domain"/>
    <property type="match status" value="1"/>
</dbReference>
<dbReference type="GO" id="GO:0005524">
    <property type="term" value="F:ATP binding"/>
    <property type="evidence" value="ECO:0007669"/>
    <property type="project" value="UniProtKB-UniRule"/>
</dbReference>
<reference evidence="18 19" key="2">
    <citation type="submission" date="2009-02" db="EMBL/GenBank/DDBJ databases">
        <title>Draft genome sequence of Clostridium methylpentosum (DSM 5476).</title>
        <authorList>
            <person name="Sudarsanam P."/>
            <person name="Ley R."/>
            <person name="Guruge J."/>
            <person name="Turnbaugh P.J."/>
            <person name="Mahowald M."/>
            <person name="Liep D."/>
            <person name="Gordon J."/>
        </authorList>
    </citation>
    <scope>NUCLEOTIDE SEQUENCE [LARGE SCALE GENOMIC DNA]</scope>
    <source>
        <strain evidence="18 19">DSM 5476</strain>
    </source>
</reference>
<dbReference type="InterPro" id="IPR036565">
    <property type="entry name" value="Mur-like_cat_sf"/>
</dbReference>
<keyword evidence="6 14" id="KW-0132">Cell division</keyword>
<dbReference type="Proteomes" id="UP000003340">
    <property type="component" value="Unassembled WGS sequence"/>
</dbReference>
<evidence type="ECO:0000256" key="5">
    <source>
        <dbReference type="ARBA" id="ARBA00022598"/>
    </source>
</evidence>
<comment type="function">
    <text evidence="14">Cell wall formation.</text>
</comment>
<name>C0EBB4_9FIRM</name>
<dbReference type="eggNOG" id="COG0773">
    <property type="taxonomic scope" value="Bacteria"/>
</dbReference>
<organism evidence="18 19">
    <name type="scientific">[Clostridium] methylpentosum DSM 5476</name>
    <dbReference type="NCBI Taxonomy" id="537013"/>
    <lineage>
        <taxon>Bacteria</taxon>
        <taxon>Bacillati</taxon>
        <taxon>Bacillota</taxon>
        <taxon>Clostridia</taxon>
        <taxon>Eubacteriales</taxon>
        <taxon>Oscillospiraceae</taxon>
        <taxon>Oscillospiraceae incertae sedis</taxon>
    </lineage>
</organism>
<keyword evidence="7 14" id="KW-0547">Nucleotide-binding</keyword>
<dbReference type="GO" id="GO:0008763">
    <property type="term" value="F:UDP-N-acetylmuramate-L-alanine ligase activity"/>
    <property type="evidence" value="ECO:0007669"/>
    <property type="project" value="UniProtKB-UniRule"/>
</dbReference>
<keyword evidence="9 14" id="KW-0133">Cell shape</keyword>
<dbReference type="HOGENOM" id="CLU_028104_1_0_9"/>
<evidence type="ECO:0000256" key="11">
    <source>
        <dbReference type="ARBA" id="ARBA00023306"/>
    </source>
</evidence>
<dbReference type="PANTHER" id="PTHR43445:SF3">
    <property type="entry name" value="UDP-N-ACETYLMURAMATE--L-ALANINE LIGASE"/>
    <property type="match status" value="1"/>
</dbReference>
<evidence type="ECO:0000256" key="10">
    <source>
        <dbReference type="ARBA" id="ARBA00022984"/>
    </source>
</evidence>
<evidence type="ECO:0000256" key="4">
    <source>
        <dbReference type="ARBA" id="ARBA00022490"/>
    </source>
</evidence>
<comment type="similarity">
    <text evidence="14">Belongs to the MurCDEF family.</text>
</comment>
<keyword evidence="5 14" id="KW-0436">Ligase</keyword>